<name>A0A8D8U0J2_9HEMI</name>
<accession>A0A8D8U0J2</accession>
<feature type="transmembrane region" description="Helical" evidence="1">
    <location>
        <begin position="39"/>
        <end position="68"/>
    </location>
</feature>
<dbReference type="AlphaFoldDB" id="A0A8D8U0J2"/>
<evidence type="ECO:0000313" key="2">
    <source>
        <dbReference type="EMBL" id="CAG6696254.1"/>
    </source>
</evidence>
<evidence type="ECO:0000256" key="1">
    <source>
        <dbReference type="SAM" id="Phobius"/>
    </source>
</evidence>
<keyword evidence="1" id="KW-0812">Transmembrane</keyword>
<keyword evidence="1" id="KW-1133">Transmembrane helix</keyword>
<proteinExistence type="predicted"/>
<dbReference type="EMBL" id="HBUF01327948">
    <property type="protein sequence ID" value="CAG6696254.1"/>
    <property type="molecule type" value="Transcribed_RNA"/>
</dbReference>
<reference evidence="2" key="1">
    <citation type="submission" date="2021-05" db="EMBL/GenBank/DDBJ databases">
        <authorList>
            <person name="Alioto T."/>
            <person name="Alioto T."/>
            <person name="Gomez Garrido J."/>
        </authorList>
    </citation>
    <scope>NUCLEOTIDE SEQUENCE</scope>
</reference>
<organism evidence="2">
    <name type="scientific">Cacopsylla melanoneura</name>
    <dbReference type="NCBI Taxonomy" id="428564"/>
    <lineage>
        <taxon>Eukaryota</taxon>
        <taxon>Metazoa</taxon>
        <taxon>Ecdysozoa</taxon>
        <taxon>Arthropoda</taxon>
        <taxon>Hexapoda</taxon>
        <taxon>Insecta</taxon>
        <taxon>Pterygota</taxon>
        <taxon>Neoptera</taxon>
        <taxon>Paraneoptera</taxon>
        <taxon>Hemiptera</taxon>
        <taxon>Sternorrhyncha</taxon>
        <taxon>Psylloidea</taxon>
        <taxon>Psyllidae</taxon>
        <taxon>Psyllinae</taxon>
        <taxon>Cacopsylla</taxon>
    </lineage>
</organism>
<sequence>MQRSLFPICHFILRHYLIIEERKRKMIDHAVCLQAHDKYVYYLCLILSCLSYAPFLLSFSLAPLCLWYDIYLKGINFGVVFGPLENCQAEKGTVWCFYELSRD</sequence>
<keyword evidence="1" id="KW-0472">Membrane</keyword>
<protein>
    <submittedName>
        <fullName evidence="2">Uncharacterized protein</fullName>
    </submittedName>
</protein>